<accession>A0A367ZUN5</accession>
<proteinExistence type="predicted"/>
<protein>
    <recommendedName>
        <fullName evidence="4">Lipoprotein</fullName>
    </recommendedName>
</protein>
<comment type="caution">
    <text evidence="2">The sequence shown here is derived from an EMBL/GenBank/DDBJ whole genome shotgun (WGS) entry which is preliminary data.</text>
</comment>
<dbReference type="Proteomes" id="UP000252355">
    <property type="component" value="Unassembled WGS sequence"/>
</dbReference>
<feature type="chain" id="PRO_5016588607" description="Lipoprotein" evidence="1">
    <location>
        <begin position="22"/>
        <end position="874"/>
    </location>
</feature>
<evidence type="ECO:0008006" key="4">
    <source>
        <dbReference type="Google" id="ProtNLM"/>
    </source>
</evidence>
<feature type="signal peptide" evidence="1">
    <location>
        <begin position="1"/>
        <end position="21"/>
    </location>
</feature>
<evidence type="ECO:0000313" key="2">
    <source>
        <dbReference type="EMBL" id="RCK81429.1"/>
    </source>
</evidence>
<gene>
    <name evidence="2" type="ORF">OZSIB_2298</name>
</gene>
<sequence>MNRRSAILRLLPGLLALVVLAAPLAACDLPAEPTAAAVPDRTTPAYRAGVVCLNDQRTSSPYPLYVVPETTTLKIDTLWDPYDHGDGGAHDDGKYTWVIRAGISPLDAYGMPSGRGFFPIEEMAAFFNVRGNRNDQNEAVARAVGGYPSNAFLACSDKPHLFINAAFLKSGRRVAINLEPTVHTPAWAQPAMLYPYSEFPSRQFQADPALDRVLPDPTAPRPRRTVMEGAYKHEVTLQPGSVGIYMGDTSIGIEEVDPRQYRAYLHETTPNVTVTGIPRDPTVDGPHYTVEFPTPTAGASAFVKTKVDCPSVGYYVREVYWCWTEKVETWISSGSLWLTPPGNTYSYTPQVSYRKCSVRINVTCYKPGGGPGSIDYLVTDTRPPLTAKMVLNGANLVCGAAIPDTDFAFTFVDTHPFGDVPFEVGPYREPPVYTQDPSRVLRNFRVFYSYPEFEEGKTTPPLRAQDLARHDPLGPLSFAPPNGRQAGEFIGTYYTPKWVWKEAEVLNPTYRTRQLTLNGSSVLGGLEWNITGKLRFNALAPRYLATKGPDADLSRQAYSAHGHQYPAPGCTSADEVKRLLKMFAVVSDSVGHRSAFYDELVGMVGTTDDAQARSFEEFLTRPNGSPVRTEFSKVPDITDAIRASTGQTMVGNEYPWQRYFNYEVKDGTGGSTAPALSRPEIQVLVFDTRNNRYHLFGDRDPARRDYQFTTYSASSWSDQFKLFYNDPAGGADLMDASPKPAFVAQNTSRFLFYIRAWDNLNTFTRPHQGIRTVKCTIEDFAARPAELEAAVARCDGTKSYDYADLLANPVVWQFREANCDARGNPLDGKNCAVRITATDFAGNTQEMVIKFYLIPDGTAESTIRTLEERHRRTE</sequence>
<name>A0A367ZUN5_9BACT</name>
<dbReference type="AlphaFoldDB" id="A0A367ZUN5"/>
<organism evidence="2 3">
    <name type="scientific">Candidatus Ozemobacter sibiricus</name>
    <dbReference type="NCBI Taxonomy" id="2268124"/>
    <lineage>
        <taxon>Bacteria</taxon>
        <taxon>Candidatus Ozemobacteria</taxon>
        <taxon>Candidatus Ozemobacterales</taxon>
        <taxon>Candidatus Ozemobacteraceae</taxon>
        <taxon>Candidatus Ozemobacter</taxon>
    </lineage>
</organism>
<reference evidence="2 3" key="1">
    <citation type="submission" date="2018-05" db="EMBL/GenBank/DDBJ databases">
        <title>A metagenomic window into the 2 km-deep terrestrial subsurface aquifer revealed taxonomically and functionally diverse microbial community comprising novel uncultured bacterial lineages.</title>
        <authorList>
            <person name="Kadnikov V.V."/>
            <person name="Mardanov A.V."/>
            <person name="Beletsky A.V."/>
            <person name="Banks D."/>
            <person name="Pimenov N.V."/>
            <person name="Frank Y.A."/>
            <person name="Karnachuk O.V."/>
            <person name="Ravin N.V."/>
        </authorList>
    </citation>
    <scope>NUCLEOTIDE SEQUENCE [LARGE SCALE GENOMIC DNA]</scope>
    <source>
        <strain evidence="2">BY5</strain>
    </source>
</reference>
<keyword evidence="1" id="KW-0732">Signal</keyword>
<dbReference type="EMBL" id="QOQW01000002">
    <property type="protein sequence ID" value="RCK81429.1"/>
    <property type="molecule type" value="Genomic_DNA"/>
</dbReference>
<evidence type="ECO:0000313" key="3">
    <source>
        <dbReference type="Proteomes" id="UP000252355"/>
    </source>
</evidence>
<evidence type="ECO:0000256" key="1">
    <source>
        <dbReference type="SAM" id="SignalP"/>
    </source>
</evidence>